<dbReference type="PATRIC" id="fig|1382798.3.peg.2018"/>
<accession>A0A0D7W814</accession>
<reference evidence="1 2" key="1">
    <citation type="journal article" date="2015" name="Antonie Van Leeuwenhoek">
        <title>Tamlana nanhaiensis sp. nov., isolated from surface seawater collected from the South China Sea.</title>
        <authorList>
            <person name="Liu X."/>
            <person name="Lai Q."/>
            <person name="Du Y."/>
            <person name="Li G."/>
            <person name="Sun F."/>
            <person name="Shao Z."/>
        </authorList>
    </citation>
    <scope>NUCLEOTIDE SEQUENCE [LARGE SCALE GENOMIC DNA]</scope>
    <source>
        <strain evidence="1 2">FHC16</strain>
    </source>
</reference>
<dbReference type="AlphaFoldDB" id="A0A0D7W814"/>
<dbReference type="STRING" id="1382798.PK35_04215"/>
<name>A0A0D7W814_9FLAO</name>
<comment type="caution">
    <text evidence="1">The sequence shown here is derived from an EMBL/GenBank/DDBJ whole genome shotgun (WGS) entry which is preliminary data.</text>
</comment>
<dbReference type="EMBL" id="JTDV01000002">
    <property type="protein sequence ID" value="KJD33947.1"/>
    <property type="molecule type" value="Genomic_DNA"/>
</dbReference>
<evidence type="ECO:0000313" key="1">
    <source>
        <dbReference type="EMBL" id="KJD33947.1"/>
    </source>
</evidence>
<dbReference type="Proteomes" id="UP000032361">
    <property type="component" value="Unassembled WGS sequence"/>
</dbReference>
<keyword evidence="2" id="KW-1185">Reference proteome</keyword>
<gene>
    <name evidence="1" type="ORF">PK35_04215</name>
</gene>
<organism evidence="1 2">
    <name type="scientific">Neotamlana nanhaiensis</name>
    <dbReference type="NCBI Taxonomy" id="1382798"/>
    <lineage>
        <taxon>Bacteria</taxon>
        <taxon>Pseudomonadati</taxon>
        <taxon>Bacteroidota</taxon>
        <taxon>Flavobacteriia</taxon>
        <taxon>Flavobacteriales</taxon>
        <taxon>Flavobacteriaceae</taxon>
        <taxon>Neotamlana</taxon>
    </lineage>
</organism>
<proteinExistence type="predicted"/>
<protein>
    <recommendedName>
        <fullName evidence="3">Outer membrane protein beta-barrel domain-containing protein</fullName>
    </recommendedName>
</protein>
<evidence type="ECO:0008006" key="3">
    <source>
        <dbReference type="Google" id="ProtNLM"/>
    </source>
</evidence>
<sequence>MKKFIVIVLVLFCCKIRGQNNQGNTEKDINSSLKNNQKTFVLTTNWVLPNPTNSSNIGKATTGKSGIEGGVQLFLYNNFFIGGFLGVSGLDVSQPEYTGNYSRSSVTFGYFQVGYEFPIQEKLRLGLSFVPFGESRYKNILSNSSNVYQVDNARFVMLGTHLSYKVSGPFYIFAGYAFRSDKTEIKTAPEFQDQFKSIQYHSVSFGVKFYIGNKSFF</sequence>
<evidence type="ECO:0000313" key="2">
    <source>
        <dbReference type="Proteomes" id="UP000032361"/>
    </source>
</evidence>